<evidence type="ECO:0000256" key="9">
    <source>
        <dbReference type="ARBA" id="ARBA00034808"/>
    </source>
</evidence>
<dbReference type="AlphaFoldDB" id="G0PNR8"/>
<dbReference type="InterPro" id="IPR036388">
    <property type="entry name" value="WH-like_DNA-bd_sf"/>
</dbReference>
<keyword evidence="7" id="KW-0469">Meiosis</keyword>
<dbReference type="InterPro" id="IPR027417">
    <property type="entry name" value="P-loop_NTPase"/>
</dbReference>
<dbReference type="InterPro" id="IPR036390">
    <property type="entry name" value="WH_DNA-bd_sf"/>
</dbReference>
<gene>
    <name evidence="12" type="ORF">CAEBREN_32608</name>
</gene>
<proteinExistence type="inferred from homology"/>
<evidence type="ECO:0000256" key="10">
    <source>
        <dbReference type="ARBA" id="ARBA00048988"/>
    </source>
</evidence>
<evidence type="ECO:0000259" key="11">
    <source>
        <dbReference type="PROSITE" id="PS51194"/>
    </source>
</evidence>
<evidence type="ECO:0000256" key="5">
    <source>
        <dbReference type="ARBA" id="ARBA00022840"/>
    </source>
</evidence>
<dbReference type="EMBL" id="GL382229">
    <property type="protein sequence ID" value="EGT44268.1"/>
    <property type="molecule type" value="Genomic_DNA"/>
</dbReference>
<dbReference type="FunFam" id="1.10.3380.10:FF:000002">
    <property type="entry name" value="Activating signal cointegrator 1 complex subunit 3"/>
    <property type="match status" value="1"/>
</dbReference>
<evidence type="ECO:0000256" key="2">
    <source>
        <dbReference type="ARBA" id="ARBA00022741"/>
    </source>
</evidence>
<organism evidence="13">
    <name type="scientific">Caenorhabditis brenneri</name>
    <name type="common">Nematode worm</name>
    <dbReference type="NCBI Taxonomy" id="135651"/>
    <lineage>
        <taxon>Eukaryota</taxon>
        <taxon>Metazoa</taxon>
        <taxon>Ecdysozoa</taxon>
        <taxon>Nematoda</taxon>
        <taxon>Chromadorea</taxon>
        <taxon>Rhabditida</taxon>
        <taxon>Rhabditina</taxon>
        <taxon>Rhabditomorpha</taxon>
        <taxon>Rhabditoidea</taxon>
        <taxon>Rhabditidae</taxon>
        <taxon>Peloderinae</taxon>
        <taxon>Caenorhabditis</taxon>
    </lineage>
</organism>
<evidence type="ECO:0000256" key="4">
    <source>
        <dbReference type="ARBA" id="ARBA00022806"/>
    </source>
</evidence>
<dbReference type="FunFam" id="3.40.50.300:FF:000231">
    <property type="entry name" value="Activating signal cointegrator 1 complex subunit 3"/>
    <property type="match status" value="1"/>
</dbReference>
<dbReference type="InParanoid" id="G0PNR8"/>
<dbReference type="GO" id="GO:0043138">
    <property type="term" value="F:3'-5' DNA helicase activity"/>
    <property type="evidence" value="ECO:0007669"/>
    <property type="project" value="UniProtKB-EC"/>
</dbReference>
<name>G0PNR8_CAEBE</name>
<keyword evidence="4" id="KW-0347">Helicase</keyword>
<dbReference type="CDD" id="cd18795">
    <property type="entry name" value="SF2_C_Ski2"/>
    <property type="match status" value="1"/>
</dbReference>
<evidence type="ECO:0000313" key="12">
    <source>
        <dbReference type="EMBL" id="EGT44268.1"/>
    </source>
</evidence>
<dbReference type="OrthoDB" id="5575at2759"/>
<keyword evidence="3" id="KW-0378">Hydrolase</keyword>
<dbReference type="InterPro" id="IPR052247">
    <property type="entry name" value="Meiotic_Crossover_Helicase"/>
</dbReference>
<protein>
    <recommendedName>
        <fullName evidence="9">DNA 3'-5' helicase</fullName>
        <ecNumber evidence="9">5.6.2.4</ecNumber>
    </recommendedName>
</protein>
<evidence type="ECO:0000256" key="3">
    <source>
        <dbReference type="ARBA" id="ARBA00022801"/>
    </source>
</evidence>
<reference evidence="13" key="1">
    <citation type="submission" date="2011-07" db="EMBL/GenBank/DDBJ databases">
        <authorList>
            <consortium name="Caenorhabditis brenneri Sequencing and Analysis Consortium"/>
            <person name="Wilson R.K."/>
        </authorList>
    </citation>
    <scope>NUCLEOTIDE SEQUENCE [LARGE SCALE GENOMIC DNA]</scope>
    <source>
        <strain evidence="13">PB2801</strain>
    </source>
</reference>
<evidence type="ECO:0000256" key="1">
    <source>
        <dbReference type="ARBA" id="ARBA00010140"/>
    </source>
</evidence>
<dbReference type="EC" id="5.6.2.4" evidence="9"/>
<comment type="catalytic activity">
    <reaction evidence="10">
        <text>ATP + H2O = ADP + phosphate + H(+)</text>
        <dbReference type="Rhea" id="RHEA:13065"/>
        <dbReference type="ChEBI" id="CHEBI:15377"/>
        <dbReference type="ChEBI" id="CHEBI:15378"/>
        <dbReference type="ChEBI" id="CHEBI:30616"/>
        <dbReference type="ChEBI" id="CHEBI:43474"/>
        <dbReference type="ChEBI" id="CHEBI:456216"/>
        <dbReference type="EC" id="5.6.2.4"/>
    </reaction>
</comment>
<dbReference type="PROSITE" id="PS51194">
    <property type="entry name" value="HELICASE_CTER"/>
    <property type="match status" value="1"/>
</dbReference>
<keyword evidence="2" id="KW-0547">Nucleotide-binding</keyword>
<dbReference type="Pfam" id="PF02889">
    <property type="entry name" value="Sec63"/>
    <property type="match status" value="1"/>
</dbReference>
<comment type="catalytic activity">
    <reaction evidence="8">
        <text>Couples ATP hydrolysis with the unwinding of duplex DNA by translocating in the 3'-5' direction.</text>
        <dbReference type="EC" id="5.6.2.4"/>
    </reaction>
</comment>
<accession>G0PNR8</accession>
<evidence type="ECO:0000313" key="13">
    <source>
        <dbReference type="Proteomes" id="UP000008068"/>
    </source>
</evidence>
<evidence type="ECO:0000256" key="8">
    <source>
        <dbReference type="ARBA" id="ARBA00034617"/>
    </source>
</evidence>
<dbReference type="Gene3D" id="1.10.10.10">
    <property type="entry name" value="Winged helix-like DNA-binding domain superfamily/Winged helix DNA-binding domain"/>
    <property type="match status" value="1"/>
</dbReference>
<dbReference type="HOGENOM" id="CLU_000335_0_3_1"/>
<keyword evidence="6" id="KW-0413">Isomerase</keyword>
<dbReference type="Proteomes" id="UP000008068">
    <property type="component" value="Unassembled WGS sequence"/>
</dbReference>
<dbReference type="GO" id="GO:0051321">
    <property type="term" value="P:meiotic cell cycle"/>
    <property type="evidence" value="ECO:0007669"/>
    <property type="project" value="UniProtKB-KW"/>
</dbReference>
<dbReference type="Pfam" id="PF23445">
    <property type="entry name" value="WHD_SNRNP200"/>
    <property type="match status" value="1"/>
</dbReference>
<feature type="domain" description="Helicase C-terminal" evidence="11">
    <location>
        <begin position="142"/>
        <end position="352"/>
    </location>
</feature>
<evidence type="ECO:0000256" key="7">
    <source>
        <dbReference type="ARBA" id="ARBA00023254"/>
    </source>
</evidence>
<dbReference type="SUPFAM" id="SSF46785">
    <property type="entry name" value="Winged helix' DNA-binding domain"/>
    <property type="match status" value="1"/>
</dbReference>
<feature type="non-terminal residue" evidence="12">
    <location>
        <position position="706"/>
    </location>
</feature>
<dbReference type="eggNOG" id="KOG0952">
    <property type="taxonomic scope" value="Eukaryota"/>
</dbReference>
<comment type="similarity">
    <text evidence="1">Belongs to the helicase family. SKI2 subfamily.</text>
</comment>
<evidence type="ECO:0000256" key="6">
    <source>
        <dbReference type="ARBA" id="ARBA00023235"/>
    </source>
</evidence>
<dbReference type="SMART" id="SM00973">
    <property type="entry name" value="Sec63"/>
    <property type="match status" value="1"/>
</dbReference>
<dbReference type="Gene3D" id="3.40.50.300">
    <property type="entry name" value="P-loop containing nucleotide triphosphate hydrolases"/>
    <property type="match status" value="2"/>
</dbReference>
<dbReference type="Gene3D" id="1.10.3380.10">
    <property type="entry name" value="Sec63 N-terminal domain-like domain"/>
    <property type="match status" value="1"/>
</dbReference>
<dbReference type="Pfam" id="PF00271">
    <property type="entry name" value="Helicase_C"/>
    <property type="match status" value="1"/>
</dbReference>
<dbReference type="InterPro" id="IPR001650">
    <property type="entry name" value="Helicase_C-like"/>
</dbReference>
<dbReference type="SMART" id="SM00490">
    <property type="entry name" value="HELICc"/>
    <property type="match status" value="1"/>
</dbReference>
<dbReference type="PANTHER" id="PTHR47835:SF3">
    <property type="entry name" value="HELICASE FOR MEIOSIS 1"/>
    <property type="match status" value="1"/>
</dbReference>
<dbReference type="GO" id="GO:0016787">
    <property type="term" value="F:hydrolase activity"/>
    <property type="evidence" value="ECO:0007669"/>
    <property type="project" value="UniProtKB-KW"/>
</dbReference>
<dbReference type="PANTHER" id="PTHR47835">
    <property type="entry name" value="HFM1, ATP DEPENDENT DNA HELICASE HOMOLOG"/>
    <property type="match status" value="1"/>
</dbReference>
<keyword evidence="5" id="KW-0067">ATP-binding</keyword>
<keyword evidence="13" id="KW-1185">Reference proteome</keyword>
<dbReference type="GO" id="GO:0005524">
    <property type="term" value="F:ATP binding"/>
    <property type="evidence" value="ECO:0007669"/>
    <property type="project" value="UniProtKB-KW"/>
</dbReference>
<dbReference type="SUPFAM" id="SSF158702">
    <property type="entry name" value="Sec63 N-terminal domain-like"/>
    <property type="match status" value="1"/>
</dbReference>
<dbReference type="InterPro" id="IPR004179">
    <property type="entry name" value="Sec63-dom"/>
</dbReference>
<sequence length="706" mass="79964">MTGGKKSKVGMGISCGRSVWETSLQTQKELCCIINPDSTPEKWDGISGIHLLGVDRGAVLEAIVSRLKMITRRSHTREEPVRLLGLSTALANAGDVAEWLGIPDEACYNFRPSVRPVPISVHIQGFPGQHYCPRMGLMNKPAYKAILTYSPRKPVLIFVSSRRQTRLTALAFVNLLIADHNPKQWLNIDMLELEVLMASIKDENLKLTLPFGIGMHHAGLSAHERAIVEQLFIEKKIQVLIATATLAWGINCPAHLVIVKGTEYFDGKKGKYIDFPVTGKLSLNSIFHENTHFEDVLQMMGRAGRPQFDDSAVAVIYVQDSKKTFYKKFLYEPFPVESSLLPVLPNHVNAEISAGTIDSKQGIVEYLSGTYLYRRLFANPNYYGLEEDSEEAMLKFITQIVDGSVSELLESECISVDDDSDVIKPTPYGRIASVYYLQHETIRFLVKSLNSGCTIENMLKLLTDVPEYAEIPVRHNEDLINTELQKKLRIRFSTSVMGNSACKAHLLFQAHFMRKILPTDYRTDLKSVLDQCIRILQAMREMTRLKNWLTATMNIVLLQQMCYSARWYDDHPLLCLPHLSYEDACSIGDDMTIPKLQNLLGIEKFTSSEDPKLVKQALKLFRECTTLDETHSKEVLKYLCHWPIINMKTMQLVDTKGRVEDIDESKEMKVIAGEVYKLRIVIERVGPARNNSSMYLPQWTKPKQAG</sequence>
<dbReference type="SUPFAM" id="SSF52540">
    <property type="entry name" value="P-loop containing nucleoside triphosphate hydrolases"/>
    <property type="match status" value="1"/>
</dbReference>
<dbReference type="FunFam" id="1.10.10.10:FF:000012">
    <property type="entry name" value="U5 small nuclear ribonucleoprotein helicase"/>
    <property type="match status" value="1"/>
</dbReference>
<dbReference type="STRING" id="135651.G0PNR8"/>
<dbReference type="InterPro" id="IPR057842">
    <property type="entry name" value="WH_MER3"/>
</dbReference>